<dbReference type="GO" id="GO:0046872">
    <property type="term" value="F:metal ion binding"/>
    <property type="evidence" value="ECO:0007669"/>
    <property type="project" value="UniProtKB-KW"/>
</dbReference>
<evidence type="ECO:0000313" key="10">
    <source>
        <dbReference type="EMBL" id="KAK2080520.1"/>
    </source>
</evidence>
<keyword evidence="4" id="KW-0808">Transferase</keyword>
<evidence type="ECO:0000256" key="1">
    <source>
        <dbReference type="ARBA" id="ARBA00001946"/>
    </source>
</evidence>
<dbReference type="EMBL" id="JASFZW010000001">
    <property type="protein sequence ID" value="KAK2080520.1"/>
    <property type="molecule type" value="Genomic_DNA"/>
</dbReference>
<dbReference type="InterPro" id="IPR029061">
    <property type="entry name" value="THDP-binding"/>
</dbReference>
<feature type="region of interest" description="Disordered" evidence="8">
    <location>
        <begin position="480"/>
        <end position="516"/>
    </location>
</feature>
<organism evidence="10 11">
    <name type="scientific">Prototheca wickerhamii</name>
    <dbReference type="NCBI Taxonomy" id="3111"/>
    <lineage>
        <taxon>Eukaryota</taxon>
        <taxon>Viridiplantae</taxon>
        <taxon>Chlorophyta</taxon>
        <taxon>core chlorophytes</taxon>
        <taxon>Trebouxiophyceae</taxon>
        <taxon>Chlorellales</taxon>
        <taxon>Chlorellaceae</taxon>
        <taxon>Prototheca</taxon>
    </lineage>
</organism>
<dbReference type="InterPro" id="IPR049557">
    <property type="entry name" value="Transketolase_CS"/>
</dbReference>
<evidence type="ECO:0000259" key="9">
    <source>
        <dbReference type="Pfam" id="PF00456"/>
    </source>
</evidence>
<keyword evidence="6" id="KW-0460">Magnesium</keyword>
<dbReference type="SUPFAM" id="SSF52518">
    <property type="entry name" value="Thiamin diphosphate-binding fold (THDP-binding)"/>
    <property type="match status" value="2"/>
</dbReference>
<comment type="similarity">
    <text evidence="3">Belongs to the transketolase family.</text>
</comment>
<comment type="cofactor">
    <cofactor evidence="2">
        <name>thiamine diphosphate</name>
        <dbReference type="ChEBI" id="CHEBI:58937"/>
    </cofactor>
</comment>
<comment type="cofactor">
    <cofactor evidence="1">
        <name>Mg(2+)</name>
        <dbReference type="ChEBI" id="CHEBI:18420"/>
    </cofactor>
</comment>
<dbReference type="GO" id="GO:0005829">
    <property type="term" value="C:cytosol"/>
    <property type="evidence" value="ECO:0007669"/>
    <property type="project" value="TreeGrafter"/>
</dbReference>
<evidence type="ECO:0000256" key="7">
    <source>
        <dbReference type="ARBA" id="ARBA00023052"/>
    </source>
</evidence>
<dbReference type="FunFam" id="3.40.50.970:FF:000004">
    <property type="entry name" value="Transketolase"/>
    <property type="match status" value="1"/>
</dbReference>
<evidence type="ECO:0000313" key="11">
    <source>
        <dbReference type="Proteomes" id="UP001255856"/>
    </source>
</evidence>
<dbReference type="PANTHER" id="PTHR43522">
    <property type="entry name" value="TRANSKETOLASE"/>
    <property type="match status" value="1"/>
</dbReference>
<protein>
    <recommendedName>
        <fullName evidence="9">Transketolase N-terminal domain-containing protein</fullName>
    </recommendedName>
</protein>
<dbReference type="CDD" id="cd02012">
    <property type="entry name" value="TPP_TK"/>
    <property type="match status" value="1"/>
</dbReference>
<dbReference type="AlphaFoldDB" id="A0AAD9MM13"/>
<keyword evidence="5" id="KW-0479">Metal-binding</keyword>
<dbReference type="Proteomes" id="UP001255856">
    <property type="component" value="Unassembled WGS sequence"/>
</dbReference>
<evidence type="ECO:0000256" key="3">
    <source>
        <dbReference type="ARBA" id="ARBA00007131"/>
    </source>
</evidence>
<name>A0AAD9MM13_PROWI</name>
<dbReference type="PANTHER" id="PTHR43522:SF2">
    <property type="entry name" value="TRANSKETOLASE 1-RELATED"/>
    <property type="match status" value="1"/>
</dbReference>
<comment type="caution">
    <text evidence="10">The sequence shown here is derived from an EMBL/GenBank/DDBJ whole genome shotgun (WGS) entry which is preliminary data.</text>
</comment>
<evidence type="ECO:0000256" key="8">
    <source>
        <dbReference type="SAM" id="MobiDB-lite"/>
    </source>
</evidence>
<sequence>MAATGTLATQVGPRPAAMGPACRPACLARPAATFRAQRRLSRAGRRVTVPFSVAMEAPPTTGDLKPKDKNAELAIDAIRFLAIDGVNQSKSGHPGMPMGCAPMSYVLWKETMNINPADPKWPNRDRFVLSAGHGSMLLYSLLHLSGFKVGIEDLKQFRQWGSITPGHPENFETEGVEVTTGPLGQGIANAVGLAMAEAHLAARFNTPELKLVDHFTYCILGDGCNMEGISNEAASLAGHWKLGKLIAFYDDNRISIDGHTDISFTEDVLARYRALGWHTAHVKDGNHDLGALRAAIAEAQAVTDKPSIIKVSTTIGYGSPNKADSHDVHGSPLGAPETQATREALGWPYGPFEVPEEAYAEFAEVGKRGAAAEAAWEEVRRAYAAEHPEAYAEYEAITLGHLPAKWADALPTFTSKDKGLATRLHSQTMLNALSPVLPGLIGGSADLAGSCMTLVKSSGDFQAATPRSATCALACASTPWAPSATASRSTRPASSPTWPPSSSSRTTCATRSAWPR</sequence>
<feature type="domain" description="Transketolase N-terminal" evidence="9">
    <location>
        <begin position="73"/>
        <end position="403"/>
    </location>
</feature>
<dbReference type="InterPro" id="IPR005474">
    <property type="entry name" value="Transketolase_N"/>
</dbReference>
<proteinExistence type="inferred from homology"/>
<evidence type="ECO:0000256" key="5">
    <source>
        <dbReference type="ARBA" id="ARBA00022723"/>
    </source>
</evidence>
<accession>A0AAD9MM13</accession>
<dbReference type="GO" id="GO:0004802">
    <property type="term" value="F:transketolase activity"/>
    <property type="evidence" value="ECO:0007669"/>
    <property type="project" value="TreeGrafter"/>
</dbReference>
<evidence type="ECO:0000256" key="2">
    <source>
        <dbReference type="ARBA" id="ARBA00001964"/>
    </source>
</evidence>
<dbReference type="PROSITE" id="PS00801">
    <property type="entry name" value="TRANSKETOLASE_1"/>
    <property type="match status" value="1"/>
</dbReference>
<evidence type="ECO:0000256" key="4">
    <source>
        <dbReference type="ARBA" id="ARBA00022679"/>
    </source>
</evidence>
<keyword evidence="11" id="KW-1185">Reference proteome</keyword>
<dbReference type="GO" id="GO:0006098">
    <property type="term" value="P:pentose-phosphate shunt"/>
    <property type="evidence" value="ECO:0007669"/>
    <property type="project" value="TreeGrafter"/>
</dbReference>
<keyword evidence="7" id="KW-0786">Thiamine pyrophosphate</keyword>
<dbReference type="InterPro" id="IPR033247">
    <property type="entry name" value="Transketolase_fam"/>
</dbReference>
<evidence type="ECO:0000256" key="6">
    <source>
        <dbReference type="ARBA" id="ARBA00022842"/>
    </source>
</evidence>
<reference evidence="10" key="1">
    <citation type="submission" date="2021-01" db="EMBL/GenBank/DDBJ databases">
        <authorList>
            <person name="Eckstrom K.M.E."/>
        </authorList>
    </citation>
    <scope>NUCLEOTIDE SEQUENCE</scope>
    <source>
        <strain evidence="10">UVCC 0001</strain>
    </source>
</reference>
<dbReference type="Pfam" id="PF00456">
    <property type="entry name" value="Transketolase_N"/>
    <property type="match status" value="1"/>
</dbReference>
<gene>
    <name evidence="10" type="ORF">QBZ16_000373</name>
</gene>
<dbReference type="Gene3D" id="3.40.50.970">
    <property type="match status" value="2"/>
</dbReference>